<comment type="caution">
    <text evidence="13">The sequence shown here is derived from an EMBL/GenBank/DDBJ whole genome shotgun (WGS) entry which is preliminary data.</text>
</comment>
<feature type="signal peptide" evidence="10">
    <location>
        <begin position="1"/>
        <end position="19"/>
    </location>
</feature>
<protein>
    <submittedName>
        <fullName evidence="13">TonB-dependent receptor</fullName>
    </submittedName>
</protein>
<dbReference type="InterPro" id="IPR039426">
    <property type="entry name" value="TonB-dep_rcpt-like"/>
</dbReference>
<feature type="domain" description="TonB-dependent receptor-like beta-barrel" evidence="11">
    <location>
        <begin position="178"/>
        <end position="643"/>
    </location>
</feature>
<evidence type="ECO:0000256" key="4">
    <source>
        <dbReference type="ARBA" id="ARBA00022692"/>
    </source>
</evidence>
<dbReference type="EMBL" id="JARVCO010000010">
    <property type="protein sequence ID" value="MDZ8119338.1"/>
    <property type="molecule type" value="Genomic_DNA"/>
</dbReference>
<dbReference type="InterPro" id="IPR037066">
    <property type="entry name" value="Plug_dom_sf"/>
</dbReference>
<evidence type="ECO:0000256" key="1">
    <source>
        <dbReference type="ARBA" id="ARBA00004571"/>
    </source>
</evidence>
<feature type="chain" id="PRO_5046984171" evidence="10">
    <location>
        <begin position="20"/>
        <end position="673"/>
    </location>
</feature>
<organism evidence="13 14">
    <name type="scientific">Pontiella agarivorans</name>
    <dbReference type="NCBI Taxonomy" id="3038953"/>
    <lineage>
        <taxon>Bacteria</taxon>
        <taxon>Pseudomonadati</taxon>
        <taxon>Kiritimatiellota</taxon>
        <taxon>Kiritimatiellia</taxon>
        <taxon>Kiritimatiellales</taxon>
        <taxon>Pontiellaceae</taxon>
        <taxon>Pontiella</taxon>
    </lineage>
</organism>
<evidence type="ECO:0000256" key="3">
    <source>
        <dbReference type="ARBA" id="ARBA00022452"/>
    </source>
</evidence>
<keyword evidence="7 8" id="KW-0998">Cell outer membrane</keyword>
<evidence type="ECO:0000256" key="5">
    <source>
        <dbReference type="ARBA" id="ARBA00023077"/>
    </source>
</evidence>
<keyword evidence="13" id="KW-0675">Receptor</keyword>
<dbReference type="SUPFAM" id="SSF56935">
    <property type="entry name" value="Porins"/>
    <property type="match status" value="1"/>
</dbReference>
<accession>A0ABU5MYT1</accession>
<keyword evidence="5 9" id="KW-0798">TonB box</keyword>
<dbReference type="Proteomes" id="UP001290861">
    <property type="component" value="Unassembled WGS sequence"/>
</dbReference>
<reference evidence="13 14" key="1">
    <citation type="journal article" date="2024" name="Appl. Environ. Microbiol.">
        <title>Pontiella agarivorans sp. nov., a novel marine anaerobic bacterium capable of degrading macroalgal polysaccharides and fixing nitrogen.</title>
        <authorList>
            <person name="Liu N."/>
            <person name="Kivenson V."/>
            <person name="Peng X."/>
            <person name="Cui Z."/>
            <person name="Lankiewicz T.S."/>
            <person name="Gosselin K.M."/>
            <person name="English C.J."/>
            <person name="Blair E.M."/>
            <person name="O'Malley M.A."/>
            <person name="Valentine D.L."/>
        </authorList>
    </citation>
    <scope>NUCLEOTIDE SEQUENCE [LARGE SCALE GENOMIC DNA]</scope>
    <source>
        <strain evidence="13 14">NLcol2</strain>
    </source>
</reference>
<evidence type="ECO:0000259" key="11">
    <source>
        <dbReference type="Pfam" id="PF00593"/>
    </source>
</evidence>
<dbReference type="InterPro" id="IPR036942">
    <property type="entry name" value="Beta-barrel_TonB_sf"/>
</dbReference>
<dbReference type="PANTHER" id="PTHR30069:SF27">
    <property type="entry name" value="BLL4766 PROTEIN"/>
    <property type="match status" value="1"/>
</dbReference>
<proteinExistence type="inferred from homology"/>
<comment type="subcellular location">
    <subcellularLocation>
        <location evidence="1 8">Cell outer membrane</location>
        <topology evidence="1 8">Multi-pass membrane protein</topology>
    </subcellularLocation>
</comment>
<evidence type="ECO:0000256" key="6">
    <source>
        <dbReference type="ARBA" id="ARBA00023136"/>
    </source>
</evidence>
<sequence>MKVGLLCIFCLIFLGSALAEVEEKISVYAWQQDELTLLPVDTAADVTVIDRETIEASGAVSVPDLLRNEANVMIRNTSGNVNDGQVAMRGFGENSHLRTLILVDGHTLNRPDMGVAGWESLPVMNIEQIEVIRGGQNVLYGDNALAGVISITTKRGADAGTQVLGTMGEFGYLSGYIGHGGAAGPVDYYAGIDRYESEGFRSNSLSRATVLTGSLAWYANDSDMVSLRVSHTDSYRQYPGPLLYDQMMEDPTQSYYSGDEYAEDLESRASLIWKTSKSWGEARVVTGISRRENEWQLPGRSADELQYGFSLGPRVKLGSADNFLLTGVDASYDTLDHTNDLQADPDYASSEGMFSRVTVQPYVFMQKTLRERWIVGGGARYEHATADNDFNDYIDNQILPYIDTNRGPISNPNYNPDPDQDPLTSYDEAVKKEGWAATLSLTRKFNRNFEGWVRYDRCYRYPTLDEAAAYNEFELSEPLNTRLDPEEGNHFVTGVQWGNGLWRFQWSAYALFMDNEIVYDQVLMLNRNLGKTKRLGTEFEVAWDREWYGANTRWAVQDARLAGGEYEGNVIPLVSPYHGVVSGWIDPVERLRLTLTWSYVAEQYQGNDDANILPKMDAYGLLGLHADIRMSPRIRLNISMENLLDEIYATTAYSGVYYPGAGRSFRCSMMLEF</sequence>
<keyword evidence="4 8" id="KW-0812">Transmembrane</keyword>
<evidence type="ECO:0000256" key="2">
    <source>
        <dbReference type="ARBA" id="ARBA00022448"/>
    </source>
</evidence>
<evidence type="ECO:0000259" key="12">
    <source>
        <dbReference type="Pfam" id="PF07715"/>
    </source>
</evidence>
<keyword evidence="3 8" id="KW-1134">Transmembrane beta strand</keyword>
<evidence type="ECO:0000313" key="13">
    <source>
        <dbReference type="EMBL" id="MDZ8119338.1"/>
    </source>
</evidence>
<comment type="similarity">
    <text evidence="8 9">Belongs to the TonB-dependent receptor family.</text>
</comment>
<gene>
    <name evidence="13" type="ORF">P9H32_11970</name>
</gene>
<dbReference type="Gene3D" id="2.170.130.10">
    <property type="entry name" value="TonB-dependent receptor, plug domain"/>
    <property type="match status" value="1"/>
</dbReference>
<dbReference type="PANTHER" id="PTHR30069">
    <property type="entry name" value="TONB-DEPENDENT OUTER MEMBRANE RECEPTOR"/>
    <property type="match status" value="1"/>
</dbReference>
<feature type="domain" description="TonB-dependent receptor plug" evidence="12">
    <location>
        <begin position="41"/>
        <end position="148"/>
    </location>
</feature>
<evidence type="ECO:0000256" key="9">
    <source>
        <dbReference type="RuleBase" id="RU003357"/>
    </source>
</evidence>
<evidence type="ECO:0000313" key="14">
    <source>
        <dbReference type="Proteomes" id="UP001290861"/>
    </source>
</evidence>
<dbReference type="RefSeq" id="WP_322609122.1">
    <property type="nucleotide sequence ID" value="NZ_JARVCO010000010.1"/>
</dbReference>
<keyword evidence="14" id="KW-1185">Reference proteome</keyword>
<evidence type="ECO:0000256" key="10">
    <source>
        <dbReference type="SAM" id="SignalP"/>
    </source>
</evidence>
<evidence type="ECO:0000256" key="8">
    <source>
        <dbReference type="PROSITE-ProRule" id="PRU01360"/>
    </source>
</evidence>
<keyword evidence="2 8" id="KW-0813">Transport</keyword>
<evidence type="ECO:0000256" key="7">
    <source>
        <dbReference type="ARBA" id="ARBA00023237"/>
    </source>
</evidence>
<dbReference type="InterPro" id="IPR000531">
    <property type="entry name" value="Beta-barrel_TonB"/>
</dbReference>
<dbReference type="Pfam" id="PF07715">
    <property type="entry name" value="Plug"/>
    <property type="match status" value="1"/>
</dbReference>
<dbReference type="PROSITE" id="PS52016">
    <property type="entry name" value="TONB_DEPENDENT_REC_3"/>
    <property type="match status" value="1"/>
</dbReference>
<keyword evidence="6 8" id="KW-0472">Membrane</keyword>
<dbReference type="Pfam" id="PF00593">
    <property type="entry name" value="TonB_dep_Rec_b-barrel"/>
    <property type="match status" value="1"/>
</dbReference>
<dbReference type="InterPro" id="IPR012910">
    <property type="entry name" value="Plug_dom"/>
</dbReference>
<keyword evidence="10" id="KW-0732">Signal</keyword>
<dbReference type="Gene3D" id="2.40.170.20">
    <property type="entry name" value="TonB-dependent receptor, beta-barrel domain"/>
    <property type="match status" value="1"/>
</dbReference>
<name>A0ABU5MYT1_9BACT</name>